<dbReference type="EMBL" id="JBHRRZ010000003">
    <property type="protein sequence ID" value="MFC2947225.1"/>
    <property type="molecule type" value="Genomic_DNA"/>
</dbReference>
<accession>A0ABV7A2Z5</accession>
<evidence type="ECO:0000313" key="3">
    <source>
        <dbReference type="Proteomes" id="UP001595387"/>
    </source>
</evidence>
<sequence length="248" mass="27553">MKNRMSLAMIIIISVISLIGCSTGEEDTEQAVDELPELKVDFNVPEEAEVDESVVLTAEVTYGGEAVEGADVIFEYWKGENEENSKEVEPTYQGEGIYKAEVTFNEDANYNLYSHVTAEGLHTMPLESIQVGEGSPIETEDSGDDSESPDGISIHFVEPEQPAPGEDVKLTTQLNMGDTALEAADVRYEIWKKGEKDSPHEWLDAEEITAGEYEAHYAFPEAGTYMINIHIEDGESLHEHQEFELTIE</sequence>
<evidence type="ECO:0000313" key="2">
    <source>
        <dbReference type="EMBL" id="MFC2947225.1"/>
    </source>
</evidence>
<dbReference type="InterPro" id="IPR032693">
    <property type="entry name" value="YtkA-like_dom"/>
</dbReference>
<dbReference type="Proteomes" id="UP001595387">
    <property type="component" value="Unassembled WGS sequence"/>
</dbReference>
<protein>
    <submittedName>
        <fullName evidence="2">FixH family protein</fullName>
    </submittedName>
</protein>
<feature type="domain" description="YtkA-like" evidence="1">
    <location>
        <begin position="149"/>
        <end position="230"/>
    </location>
</feature>
<proteinExistence type="predicted"/>
<dbReference type="RefSeq" id="WP_390302427.1">
    <property type="nucleotide sequence ID" value="NZ_JBHRRZ010000003.1"/>
</dbReference>
<keyword evidence="3" id="KW-1185">Reference proteome</keyword>
<organism evidence="2 3">
    <name type="scientific">Virgibacillus sediminis</name>
    <dbReference type="NCBI Taxonomy" id="202260"/>
    <lineage>
        <taxon>Bacteria</taxon>
        <taxon>Bacillati</taxon>
        <taxon>Bacillota</taxon>
        <taxon>Bacilli</taxon>
        <taxon>Bacillales</taxon>
        <taxon>Bacillaceae</taxon>
        <taxon>Virgibacillus</taxon>
    </lineage>
</organism>
<comment type="caution">
    <text evidence="2">The sequence shown here is derived from an EMBL/GenBank/DDBJ whole genome shotgun (WGS) entry which is preliminary data.</text>
</comment>
<evidence type="ECO:0000259" key="1">
    <source>
        <dbReference type="Pfam" id="PF13115"/>
    </source>
</evidence>
<dbReference type="PROSITE" id="PS51257">
    <property type="entry name" value="PROKAR_LIPOPROTEIN"/>
    <property type="match status" value="1"/>
</dbReference>
<feature type="domain" description="YtkA-like" evidence="1">
    <location>
        <begin position="37"/>
        <end position="115"/>
    </location>
</feature>
<reference evidence="3" key="1">
    <citation type="journal article" date="2019" name="Int. J. Syst. Evol. Microbiol.">
        <title>The Global Catalogue of Microorganisms (GCM) 10K type strain sequencing project: providing services to taxonomists for standard genome sequencing and annotation.</title>
        <authorList>
            <consortium name="The Broad Institute Genomics Platform"/>
            <consortium name="The Broad Institute Genome Sequencing Center for Infectious Disease"/>
            <person name="Wu L."/>
            <person name="Ma J."/>
        </authorList>
    </citation>
    <scope>NUCLEOTIDE SEQUENCE [LARGE SCALE GENOMIC DNA]</scope>
    <source>
        <strain evidence="3">KCTC 13193</strain>
    </source>
</reference>
<gene>
    <name evidence="2" type="ORF">ACFODW_02440</name>
</gene>
<dbReference type="Pfam" id="PF13115">
    <property type="entry name" value="YtkA"/>
    <property type="match status" value="2"/>
</dbReference>
<name>A0ABV7A2Z5_9BACI</name>